<dbReference type="InterPro" id="IPR036875">
    <property type="entry name" value="Znf_CCHC_sf"/>
</dbReference>
<evidence type="ECO:0000313" key="5">
    <source>
        <dbReference type="Proteomes" id="UP000887116"/>
    </source>
</evidence>
<keyword evidence="1" id="KW-0862">Zinc</keyword>
<keyword evidence="5" id="KW-1185">Reference proteome</keyword>
<dbReference type="PROSITE" id="PS50158">
    <property type="entry name" value="ZF_CCHC"/>
    <property type="match status" value="1"/>
</dbReference>
<protein>
    <submittedName>
        <fullName evidence="4">CCHC-type domain-containing protein</fullName>
    </submittedName>
</protein>
<proteinExistence type="predicted"/>
<dbReference type="InterPro" id="IPR001878">
    <property type="entry name" value="Znf_CCHC"/>
</dbReference>
<dbReference type="GO" id="GO:0003676">
    <property type="term" value="F:nucleic acid binding"/>
    <property type="evidence" value="ECO:0007669"/>
    <property type="project" value="InterPro"/>
</dbReference>
<evidence type="ECO:0000313" key="4">
    <source>
        <dbReference type="EMBL" id="GFQ82217.1"/>
    </source>
</evidence>
<keyword evidence="1" id="KW-0863">Zinc-finger</keyword>
<organism evidence="4 5">
    <name type="scientific">Trichonephila clavata</name>
    <name type="common">Joro spider</name>
    <name type="synonym">Nephila clavata</name>
    <dbReference type="NCBI Taxonomy" id="2740835"/>
    <lineage>
        <taxon>Eukaryota</taxon>
        <taxon>Metazoa</taxon>
        <taxon>Ecdysozoa</taxon>
        <taxon>Arthropoda</taxon>
        <taxon>Chelicerata</taxon>
        <taxon>Arachnida</taxon>
        <taxon>Araneae</taxon>
        <taxon>Araneomorphae</taxon>
        <taxon>Entelegynae</taxon>
        <taxon>Araneoidea</taxon>
        <taxon>Nephilidae</taxon>
        <taxon>Trichonephila</taxon>
    </lineage>
</organism>
<gene>
    <name evidence="4" type="primary">NCL1_11485</name>
    <name evidence="4" type="ORF">TNCT_375461</name>
</gene>
<dbReference type="AlphaFoldDB" id="A0A8X6HVL9"/>
<dbReference type="Proteomes" id="UP000887116">
    <property type="component" value="Unassembled WGS sequence"/>
</dbReference>
<dbReference type="OrthoDB" id="10037266at2759"/>
<sequence>MCLANTYFFLKGTARLWYENNEENLSYWEKFQEQLKIAFGSTELFIKQAERELKNRAQKTGESKQSYIQSVLELCHKVNPKMTENEKVSHLMKGVAEDEYQSLLVKDISCTSDFIKECQRIEEMNQRRIAKHRFTRLPNVVPVASIGEHEDFKTLIRHIVREEVQRMLAPAQQNTQLKSPSLEEVIREEVQQALCPVIPSRFVAVNRKNEPPRRPRTYAAVVRQPRRHVEPLPVPRQIDVWRTDDNRPVCFHCGRPGHVVRYCRERRAIFDAYRSRQASSSHLPSPNLPPDECSRQEIRTPSPIPSRGRSPVRRYRSPFPYGQRSPSRSPSRRNEEN</sequence>
<evidence type="ECO:0000259" key="3">
    <source>
        <dbReference type="PROSITE" id="PS50158"/>
    </source>
</evidence>
<evidence type="ECO:0000256" key="1">
    <source>
        <dbReference type="PROSITE-ProRule" id="PRU00047"/>
    </source>
</evidence>
<comment type="caution">
    <text evidence="4">The sequence shown here is derived from an EMBL/GenBank/DDBJ whole genome shotgun (WGS) entry which is preliminary data.</text>
</comment>
<dbReference type="GO" id="GO:0008270">
    <property type="term" value="F:zinc ion binding"/>
    <property type="evidence" value="ECO:0007669"/>
    <property type="project" value="UniProtKB-KW"/>
</dbReference>
<name>A0A8X6HVL9_TRICU</name>
<dbReference type="SMART" id="SM00343">
    <property type="entry name" value="ZnF_C2HC"/>
    <property type="match status" value="1"/>
</dbReference>
<feature type="domain" description="CCHC-type" evidence="3">
    <location>
        <begin position="250"/>
        <end position="265"/>
    </location>
</feature>
<accession>A0A8X6HVL9</accession>
<reference evidence="4" key="1">
    <citation type="submission" date="2020-07" db="EMBL/GenBank/DDBJ databases">
        <title>Multicomponent nature underlies the extraordinary mechanical properties of spider dragline silk.</title>
        <authorList>
            <person name="Kono N."/>
            <person name="Nakamura H."/>
            <person name="Mori M."/>
            <person name="Yoshida Y."/>
            <person name="Ohtoshi R."/>
            <person name="Malay A.D."/>
            <person name="Moran D.A.P."/>
            <person name="Tomita M."/>
            <person name="Numata K."/>
            <person name="Arakawa K."/>
        </authorList>
    </citation>
    <scope>NUCLEOTIDE SEQUENCE</scope>
</reference>
<dbReference type="SUPFAM" id="SSF57756">
    <property type="entry name" value="Retrovirus zinc finger-like domains"/>
    <property type="match status" value="1"/>
</dbReference>
<dbReference type="EMBL" id="BMAO01022492">
    <property type="protein sequence ID" value="GFQ82217.1"/>
    <property type="molecule type" value="Genomic_DNA"/>
</dbReference>
<keyword evidence="1" id="KW-0479">Metal-binding</keyword>
<dbReference type="InterPro" id="IPR005162">
    <property type="entry name" value="Retrotrans_gag_dom"/>
</dbReference>
<feature type="region of interest" description="Disordered" evidence="2">
    <location>
        <begin position="274"/>
        <end position="337"/>
    </location>
</feature>
<evidence type="ECO:0000256" key="2">
    <source>
        <dbReference type="SAM" id="MobiDB-lite"/>
    </source>
</evidence>
<dbReference type="Pfam" id="PF03732">
    <property type="entry name" value="Retrotrans_gag"/>
    <property type="match status" value="1"/>
</dbReference>